<dbReference type="AlphaFoldDB" id="A0A066UE56"/>
<evidence type="ECO:0000256" key="1">
    <source>
        <dbReference type="SAM" id="MobiDB-lite"/>
    </source>
</evidence>
<dbReference type="Proteomes" id="UP000027345">
    <property type="component" value="Unassembled WGS sequence"/>
</dbReference>
<dbReference type="Pfam" id="PF13365">
    <property type="entry name" value="Trypsin_2"/>
    <property type="match status" value="1"/>
</dbReference>
<dbReference type="EMBL" id="JMQI01000019">
    <property type="protein sequence ID" value="KDN22444.1"/>
    <property type="molecule type" value="Genomic_DNA"/>
</dbReference>
<dbReference type="SUPFAM" id="SSF50494">
    <property type="entry name" value="Trypsin-like serine proteases"/>
    <property type="match status" value="1"/>
</dbReference>
<proteinExistence type="predicted"/>
<dbReference type="InterPro" id="IPR009003">
    <property type="entry name" value="Peptidase_S1_PA"/>
</dbReference>
<name>A0A066UE56_9PSEU</name>
<evidence type="ECO:0000313" key="2">
    <source>
        <dbReference type="EMBL" id="KDN22444.1"/>
    </source>
</evidence>
<dbReference type="RefSeq" id="WP_235190756.1">
    <property type="nucleotide sequence ID" value="NZ_JMQI01000019.1"/>
</dbReference>
<accession>A0A066UE56</accession>
<organism evidence="2 3">
    <name type="scientific">Amycolatopsis rifamycinica</name>
    <dbReference type="NCBI Taxonomy" id="287986"/>
    <lineage>
        <taxon>Bacteria</taxon>
        <taxon>Bacillati</taxon>
        <taxon>Actinomycetota</taxon>
        <taxon>Actinomycetes</taxon>
        <taxon>Pseudonocardiales</taxon>
        <taxon>Pseudonocardiaceae</taxon>
        <taxon>Amycolatopsis</taxon>
    </lineage>
</organism>
<keyword evidence="3" id="KW-1185">Reference proteome</keyword>
<comment type="caution">
    <text evidence="2">The sequence shown here is derived from an EMBL/GenBank/DDBJ whole genome shotgun (WGS) entry which is preliminary data.</text>
</comment>
<protein>
    <recommendedName>
        <fullName evidence="4">Serine protease</fullName>
    </recommendedName>
</protein>
<evidence type="ECO:0008006" key="4">
    <source>
        <dbReference type="Google" id="ProtNLM"/>
    </source>
</evidence>
<evidence type="ECO:0000313" key="3">
    <source>
        <dbReference type="Proteomes" id="UP000027345"/>
    </source>
</evidence>
<gene>
    <name evidence="2" type="ORF">DV20_09325</name>
</gene>
<reference evidence="2 3" key="1">
    <citation type="submission" date="2014-05" db="EMBL/GenBank/DDBJ databases">
        <title>Draft genome sequence of Amycolatopsis rifamycinica DSM 46095.</title>
        <authorList>
            <person name="Lal R."/>
            <person name="Saxena A."/>
            <person name="Kumari R."/>
            <person name="Mukherjee U."/>
            <person name="Singh P."/>
            <person name="Sangwan N."/>
            <person name="Mahato N.K."/>
        </authorList>
    </citation>
    <scope>NUCLEOTIDE SEQUENCE [LARGE SCALE GENOMIC DNA]</scope>
    <source>
        <strain evidence="2 3">DSM 46095</strain>
    </source>
</reference>
<dbReference type="eggNOG" id="COG0265">
    <property type="taxonomic scope" value="Bacteria"/>
</dbReference>
<feature type="region of interest" description="Disordered" evidence="1">
    <location>
        <begin position="1"/>
        <end position="20"/>
    </location>
</feature>
<dbReference type="STRING" id="287986.DV20_09325"/>
<sequence>MREHDGSAEGHEGRAGDPEPWRVCLLDSSGRALGAGMLLGESTVLTCAHVVRAAGEEALSGAHVLVRFVGLDGMPETLAAVRPGCWVPPSEDGRGDIALLDLAEAFPHVPGAPLVRLGAVRHRVVYTYGFPPPHRYGVWVNNAELAGPAGAAGEWIQLNSPLPGERVRRGFSGAGVIDKATGAVLGMVVTEYTDERAGLAYLIPVEVIVRHVPDVARWVGEPPRPAAGPLIVVFGDRGSAVREDFLAQVRRERRGVRPPAGGRAPADRLDAIVDATGKTAGEVAEHVSAGISTGEVLTVLETHPEDVAVAVTGVEDARAPEEVLTTVVRPLVDRGATVLVQFSGPDSPGVRLARRWETERNARRLDRLALLVDMVEHEEDRTRERVARLGSRTAVPGGSADLRLRLAALRSAGERIEPGRVRRALAATERDAEAARWELVRLCAELDAVAARHDELHGRLRGYNAKATDAGLMEDEELAELYRPAMAALTTRPDESEVAAGLVERYVRAVRRRLEGA</sequence>